<feature type="domain" description="VTT" evidence="7">
    <location>
        <begin position="26"/>
        <end position="151"/>
    </location>
</feature>
<feature type="transmembrane region" description="Helical" evidence="6">
    <location>
        <begin position="46"/>
        <end position="68"/>
    </location>
</feature>
<dbReference type="AlphaFoldDB" id="A0A650CQN0"/>
<dbReference type="Pfam" id="PF09335">
    <property type="entry name" value="VTT_dom"/>
    <property type="match status" value="1"/>
</dbReference>
<dbReference type="RefSeq" id="WP_156007504.1">
    <property type="nucleotide sequence ID" value="NZ_CP045483.1"/>
</dbReference>
<dbReference type="PANTHER" id="PTHR42709:SF6">
    <property type="entry name" value="UNDECAPRENYL PHOSPHATE TRANSPORTER A"/>
    <property type="match status" value="1"/>
</dbReference>
<name>A0A650CQN0_9CREN</name>
<evidence type="ECO:0000259" key="7">
    <source>
        <dbReference type="Pfam" id="PF09335"/>
    </source>
</evidence>
<gene>
    <name evidence="8" type="ORF">D1868_08780</name>
</gene>
<evidence type="ECO:0000256" key="2">
    <source>
        <dbReference type="ARBA" id="ARBA00022475"/>
    </source>
</evidence>
<dbReference type="PANTHER" id="PTHR42709">
    <property type="entry name" value="ALKALINE PHOSPHATASE LIKE PROTEIN"/>
    <property type="match status" value="1"/>
</dbReference>
<evidence type="ECO:0000256" key="1">
    <source>
        <dbReference type="ARBA" id="ARBA00004651"/>
    </source>
</evidence>
<feature type="transmembrane region" description="Helical" evidence="6">
    <location>
        <begin position="167"/>
        <end position="186"/>
    </location>
</feature>
<evidence type="ECO:0000256" key="5">
    <source>
        <dbReference type="ARBA" id="ARBA00023136"/>
    </source>
</evidence>
<comment type="subcellular location">
    <subcellularLocation>
        <location evidence="1">Cell membrane</location>
        <topology evidence="1">Multi-pass membrane protein</topology>
    </subcellularLocation>
</comment>
<feature type="transmembrane region" description="Helical" evidence="6">
    <location>
        <begin position="7"/>
        <end position="26"/>
    </location>
</feature>
<keyword evidence="3 6" id="KW-0812">Transmembrane</keyword>
<organism evidence="8 9">
    <name type="scientific">Stygiolobus azoricus</name>
    <dbReference type="NCBI Taxonomy" id="41675"/>
    <lineage>
        <taxon>Archaea</taxon>
        <taxon>Thermoproteota</taxon>
        <taxon>Thermoprotei</taxon>
        <taxon>Sulfolobales</taxon>
        <taxon>Sulfolobaceae</taxon>
        <taxon>Stygiolobus</taxon>
    </lineage>
</organism>
<dbReference type="InterPro" id="IPR051311">
    <property type="entry name" value="DedA_domain"/>
</dbReference>
<feature type="transmembrane region" description="Helical" evidence="6">
    <location>
        <begin position="132"/>
        <end position="155"/>
    </location>
</feature>
<proteinExistence type="predicted"/>
<dbReference type="EMBL" id="CP045483">
    <property type="protein sequence ID" value="QGR20073.1"/>
    <property type="molecule type" value="Genomic_DNA"/>
</dbReference>
<dbReference type="Proteomes" id="UP000423396">
    <property type="component" value="Chromosome"/>
</dbReference>
<keyword evidence="9" id="KW-1185">Reference proteome</keyword>
<accession>A0A650CQN0</accession>
<dbReference type="KEGG" id="sazo:D1868_08780"/>
<reference evidence="8 9" key="1">
    <citation type="submission" date="2019-10" db="EMBL/GenBank/DDBJ databases">
        <title>Genome Sequences from Six Type Strain Members of the Archaeal Family Sulfolobaceae: Acidianus ambivalens, Acidianus infernus, Metallosphaera prunae, Stygiolobus azoricus, Sulfolobus metallicus, and Sulfurisphaera ohwakuensis.</title>
        <authorList>
            <person name="Counts J.A."/>
            <person name="Kelly R.M."/>
        </authorList>
    </citation>
    <scope>NUCLEOTIDE SEQUENCE [LARGE SCALE GENOMIC DNA]</scope>
    <source>
        <strain evidence="8 9">FC6</strain>
    </source>
</reference>
<dbReference type="GO" id="GO:0005886">
    <property type="term" value="C:plasma membrane"/>
    <property type="evidence" value="ECO:0007669"/>
    <property type="project" value="UniProtKB-SubCell"/>
</dbReference>
<dbReference type="GeneID" id="42799160"/>
<evidence type="ECO:0000313" key="8">
    <source>
        <dbReference type="EMBL" id="QGR20073.1"/>
    </source>
</evidence>
<protein>
    <submittedName>
        <fullName evidence="8">DedA family protein</fullName>
    </submittedName>
</protein>
<dbReference type="OrthoDB" id="204088at2157"/>
<evidence type="ECO:0000256" key="6">
    <source>
        <dbReference type="SAM" id="Phobius"/>
    </source>
</evidence>
<evidence type="ECO:0000256" key="3">
    <source>
        <dbReference type="ARBA" id="ARBA00022692"/>
    </source>
</evidence>
<dbReference type="InterPro" id="IPR032816">
    <property type="entry name" value="VTT_dom"/>
</dbReference>
<keyword evidence="5 6" id="KW-0472">Membrane</keyword>
<keyword evidence="2" id="KW-1003">Cell membrane</keyword>
<evidence type="ECO:0000313" key="9">
    <source>
        <dbReference type="Proteomes" id="UP000423396"/>
    </source>
</evidence>
<evidence type="ECO:0000256" key="4">
    <source>
        <dbReference type="ARBA" id="ARBA00022989"/>
    </source>
</evidence>
<sequence>MYVFKGISGYITVLALMILEGIGFPIPSEVIMPLVGYFSKLGYLDIVIGVLIGTTGSLIGSIIDYYLALKLGPKFVRKFGRYIMFDEEKERKLSIWFQKHGVVTVFGFRFIPEFRALISFPAGLAGMNLAKFLIVTFLGHLIWDSSLAYAGFLLYQQVNYVITLAERFSEALLVVFVIAVAIYILYRLKFTSHS</sequence>
<keyword evidence="4 6" id="KW-1133">Transmembrane helix</keyword>